<keyword evidence="2" id="KW-1185">Reference proteome</keyword>
<name>A0ABR7MDL4_9BACT</name>
<protein>
    <recommendedName>
        <fullName evidence="3">DUF2452 domain-containing protein</fullName>
    </recommendedName>
</protein>
<gene>
    <name evidence="1" type="ORF">BC349_18810</name>
</gene>
<accession>A0ABR7MDL4</accession>
<organism evidence="1 2">
    <name type="scientific">Flavihumibacter stibioxidans</name>
    <dbReference type="NCBI Taxonomy" id="1834163"/>
    <lineage>
        <taxon>Bacteria</taxon>
        <taxon>Pseudomonadati</taxon>
        <taxon>Bacteroidota</taxon>
        <taxon>Chitinophagia</taxon>
        <taxon>Chitinophagales</taxon>
        <taxon>Chitinophagaceae</taxon>
        <taxon>Flavihumibacter</taxon>
    </lineage>
</organism>
<dbReference type="Proteomes" id="UP000765802">
    <property type="component" value="Unassembled WGS sequence"/>
</dbReference>
<comment type="caution">
    <text evidence="1">The sequence shown here is derived from an EMBL/GenBank/DDBJ whole genome shotgun (WGS) entry which is preliminary data.</text>
</comment>
<evidence type="ECO:0000313" key="2">
    <source>
        <dbReference type="Proteomes" id="UP000765802"/>
    </source>
</evidence>
<proteinExistence type="predicted"/>
<evidence type="ECO:0000313" key="1">
    <source>
        <dbReference type="EMBL" id="MBC6493111.1"/>
    </source>
</evidence>
<evidence type="ECO:0008006" key="3">
    <source>
        <dbReference type="Google" id="ProtNLM"/>
    </source>
</evidence>
<sequence length="143" mass="16454">MDAEGIPFRNIDIYHKQLSVLPYASSVGSVAVKPTEEGVIKHKALQAMEEQTNMHLDQIRQQIELLARQAQEIRKRKELSMIIYNAKLNFQPVIGHRYYLYEKQDDSHILSMVSPKEWGGNGPFKQLIAAVQLLADHTWVEIQ</sequence>
<dbReference type="Pfam" id="PF10504">
    <property type="entry name" value="DUF2452"/>
    <property type="match status" value="1"/>
</dbReference>
<dbReference type="InterPro" id="IPR019534">
    <property type="entry name" value="DUF2452"/>
</dbReference>
<reference evidence="1 2" key="1">
    <citation type="submission" date="2016-07" db="EMBL/GenBank/DDBJ databases">
        <title>Genome analysis of Flavihumibacter stibioxidans YS-17.</title>
        <authorList>
            <person name="Shi K."/>
            <person name="Han Y."/>
            <person name="Wang G."/>
        </authorList>
    </citation>
    <scope>NUCLEOTIDE SEQUENCE [LARGE SCALE GENOMIC DNA]</scope>
    <source>
        <strain evidence="1 2">YS-17</strain>
    </source>
</reference>
<dbReference type="EMBL" id="MBUA01000031">
    <property type="protein sequence ID" value="MBC6493111.1"/>
    <property type="molecule type" value="Genomic_DNA"/>
</dbReference>